<keyword evidence="6 17" id="KW-0808">Transferase</keyword>
<dbReference type="PROSITE" id="PS50894">
    <property type="entry name" value="HPT"/>
    <property type="match status" value="1"/>
</dbReference>
<dbReference type="SMART" id="SM00073">
    <property type="entry name" value="HPT"/>
    <property type="match status" value="1"/>
</dbReference>
<dbReference type="PROSITE" id="PS50851">
    <property type="entry name" value="CHEW"/>
    <property type="match status" value="1"/>
</dbReference>
<gene>
    <name evidence="17" type="ORF">HNP49_002901</name>
</gene>
<evidence type="ECO:0000256" key="6">
    <source>
        <dbReference type="ARBA" id="ARBA00022679"/>
    </source>
</evidence>
<dbReference type="SUPFAM" id="SSF50341">
    <property type="entry name" value="CheW-like"/>
    <property type="match status" value="1"/>
</dbReference>
<dbReference type="PANTHER" id="PTHR43395">
    <property type="entry name" value="SENSOR HISTIDINE KINASE CHEA"/>
    <property type="match status" value="1"/>
</dbReference>
<dbReference type="PROSITE" id="PS50109">
    <property type="entry name" value="HIS_KIN"/>
    <property type="match status" value="1"/>
</dbReference>
<dbReference type="SUPFAM" id="SSF47226">
    <property type="entry name" value="Histidine-containing phosphotransfer domain, HPT domain"/>
    <property type="match status" value="1"/>
</dbReference>
<feature type="domain" description="CheW-like" evidence="15">
    <location>
        <begin position="545"/>
        <end position="681"/>
    </location>
</feature>
<dbReference type="Gene3D" id="1.20.120.160">
    <property type="entry name" value="HPT domain"/>
    <property type="match status" value="1"/>
</dbReference>
<evidence type="ECO:0000256" key="4">
    <source>
        <dbReference type="ARBA" id="ARBA00022500"/>
    </source>
</evidence>
<keyword evidence="8 17" id="KW-0418">Kinase</keyword>
<dbReference type="AlphaFoldDB" id="A0A7X0BX84"/>
<dbReference type="InterPro" id="IPR051315">
    <property type="entry name" value="Bact_Chemotaxis_CheA"/>
</dbReference>
<dbReference type="SMART" id="SM00387">
    <property type="entry name" value="HATPase_c"/>
    <property type="match status" value="1"/>
</dbReference>
<dbReference type="InterPro" id="IPR004358">
    <property type="entry name" value="Sig_transdc_His_kin-like_C"/>
</dbReference>
<protein>
    <recommendedName>
        <fullName evidence="3">Chemotaxis protein CheA</fullName>
        <ecNumber evidence="2">2.7.13.3</ecNumber>
    </recommendedName>
</protein>
<dbReference type="GO" id="GO:0005737">
    <property type="term" value="C:cytoplasm"/>
    <property type="evidence" value="ECO:0007669"/>
    <property type="project" value="InterPro"/>
</dbReference>
<dbReference type="Gene3D" id="2.30.30.40">
    <property type="entry name" value="SH3 Domains"/>
    <property type="match status" value="1"/>
</dbReference>
<evidence type="ECO:0000256" key="9">
    <source>
        <dbReference type="ARBA" id="ARBA00022840"/>
    </source>
</evidence>
<evidence type="ECO:0000259" key="15">
    <source>
        <dbReference type="PROSITE" id="PS50851"/>
    </source>
</evidence>
<evidence type="ECO:0000256" key="3">
    <source>
        <dbReference type="ARBA" id="ARBA00021495"/>
    </source>
</evidence>
<dbReference type="GO" id="GO:0005524">
    <property type="term" value="F:ATP binding"/>
    <property type="evidence" value="ECO:0007669"/>
    <property type="project" value="UniProtKB-KW"/>
</dbReference>
<feature type="domain" description="Histidine kinase" evidence="14">
    <location>
        <begin position="335"/>
        <end position="543"/>
    </location>
</feature>
<dbReference type="InterPro" id="IPR036641">
    <property type="entry name" value="HPT_dom_sf"/>
</dbReference>
<evidence type="ECO:0000256" key="7">
    <source>
        <dbReference type="ARBA" id="ARBA00022741"/>
    </source>
</evidence>
<evidence type="ECO:0000256" key="13">
    <source>
        <dbReference type="SAM" id="MobiDB-lite"/>
    </source>
</evidence>
<evidence type="ECO:0000313" key="18">
    <source>
        <dbReference type="Proteomes" id="UP000557193"/>
    </source>
</evidence>
<dbReference type="InterPro" id="IPR003594">
    <property type="entry name" value="HATPase_dom"/>
</dbReference>
<evidence type="ECO:0000256" key="11">
    <source>
        <dbReference type="ARBA" id="ARBA00035100"/>
    </source>
</evidence>
<dbReference type="SMART" id="SM00260">
    <property type="entry name" value="CheW"/>
    <property type="match status" value="1"/>
</dbReference>
<proteinExistence type="predicted"/>
<dbReference type="FunFam" id="2.30.30.40:FF:000048">
    <property type="entry name" value="Chemotaxis protein CheA, putative"/>
    <property type="match status" value="1"/>
</dbReference>
<dbReference type="GO" id="GO:0000155">
    <property type="term" value="F:phosphorelay sensor kinase activity"/>
    <property type="evidence" value="ECO:0007669"/>
    <property type="project" value="InterPro"/>
</dbReference>
<dbReference type="FunFam" id="3.30.565.10:FF:000016">
    <property type="entry name" value="Chemotaxis protein CheA, putative"/>
    <property type="match status" value="1"/>
</dbReference>
<keyword evidence="10" id="KW-0902">Two-component regulatory system</keyword>
<comment type="caution">
    <text evidence="17">The sequence shown here is derived from an EMBL/GenBank/DDBJ whole genome shotgun (WGS) entry which is preliminary data.</text>
</comment>
<dbReference type="EC" id="2.7.13.3" evidence="2"/>
<evidence type="ECO:0000256" key="12">
    <source>
        <dbReference type="PROSITE-ProRule" id="PRU00110"/>
    </source>
</evidence>
<keyword evidence="18" id="KW-1185">Reference proteome</keyword>
<comment type="catalytic activity">
    <reaction evidence="1">
        <text>ATP + protein L-histidine = ADP + protein N-phospho-L-histidine.</text>
        <dbReference type="EC" id="2.7.13.3"/>
    </reaction>
</comment>
<dbReference type="InterPro" id="IPR005467">
    <property type="entry name" value="His_kinase_dom"/>
</dbReference>
<dbReference type="Pfam" id="PF01627">
    <property type="entry name" value="Hpt"/>
    <property type="match status" value="1"/>
</dbReference>
<comment type="function">
    <text evidence="11">Involved in the transmission of sensory signals from the chemoreceptors to the flagellar motors. CheA is autophosphorylated; it can transfer its phosphate group to either CheB or CheY.</text>
</comment>
<dbReference type="SUPFAM" id="SSF55874">
    <property type="entry name" value="ATPase domain of HSP90 chaperone/DNA topoisomerase II/histidine kinase"/>
    <property type="match status" value="1"/>
</dbReference>
<evidence type="ECO:0000256" key="5">
    <source>
        <dbReference type="ARBA" id="ARBA00022553"/>
    </source>
</evidence>
<dbReference type="EMBL" id="JACHLL010000005">
    <property type="protein sequence ID" value="MBB6342719.1"/>
    <property type="molecule type" value="Genomic_DNA"/>
</dbReference>
<feature type="compositionally biased region" description="Basic and acidic residues" evidence="13">
    <location>
        <begin position="264"/>
        <end position="279"/>
    </location>
</feature>
<evidence type="ECO:0000256" key="10">
    <source>
        <dbReference type="ARBA" id="ARBA00023012"/>
    </source>
</evidence>
<keyword evidence="4" id="KW-0145">Chemotaxis</keyword>
<reference evidence="17 18" key="1">
    <citation type="submission" date="2020-08" db="EMBL/GenBank/DDBJ databases">
        <title>Functional genomics of gut bacteria from endangered species of beetles.</title>
        <authorList>
            <person name="Carlos-Shanley C."/>
        </authorList>
    </citation>
    <scope>NUCLEOTIDE SEQUENCE [LARGE SCALE GENOMIC DNA]</scope>
    <source>
        <strain evidence="17 18">S00202</strain>
    </source>
</reference>
<dbReference type="SUPFAM" id="SSF47384">
    <property type="entry name" value="Homodimeric domain of signal transducing histidine kinase"/>
    <property type="match status" value="1"/>
</dbReference>
<dbReference type="InterPro" id="IPR004105">
    <property type="entry name" value="CheA-like_dim"/>
</dbReference>
<keyword evidence="7" id="KW-0547">Nucleotide-binding</keyword>
<dbReference type="PANTHER" id="PTHR43395:SF10">
    <property type="entry name" value="CHEMOTAXIS PROTEIN CHEA"/>
    <property type="match status" value="1"/>
</dbReference>
<feature type="domain" description="HPt" evidence="16">
    <location>
        <begin position="1"/>
        <end position="105"/>
    </location>
</feature>
<dbReference type="Pfam" id="PF01584">
    <property type="entry name" value="CheW"/>
    <property type="match status" value="1"/>
</dbReference>
<dbReference type="CDD" id="cd16916">
    <property type="entry name" value="HATPase_CheA-like"/>
    <property type="match status" value="1"/>
</dbReference>
<dbReference type="Gene3D" id="3.30.565.10">
    <property type="entry name" value="Histidine kinase-like ATPase, C-terminal domain"/>
    <property type="match status" value="1"/>
</dbReference>
<sequence length="690" mass="74791">MNVGMEQFLEVFFEEAEEHLANLEHLLLTLDVDAPDREALNGIFRAAHSIKGSSGMFGFDDLTAVTHVLETLLDKIRSDQIALRGEMIDVFLQARDVLAQLLACHKYQSVDPGIPVEGTVARLQALIDSHSEMSTAAVEDSAYGLFTEPPAQTDEEAFGFFDDNAGQTVADTADGDAFGFFEDQPGAPQAPSASTPDEAYGLFDAEKVSPTEDAFGFFDEQPDAPVAPPEMVVETPSYGVYAKAPGSPTIPAAAVPVSDSNVSTEERRSGDRRSTDRRAASSPPAVPRPTGDSESSSIRVSVEKIDSLINQVGELVITQAMLAQLTAGLDPAVFEKINQALSQLEHNTRELQESVMSIRMLPISFIFNRFPRVVRDTASKLGKKVELILQGEHTELDKGVIEKLTDPLTHIIRNSVDHGIEMPAERIAAGKPEHGTVRLSAFHQGGRIVVEINDDGKGLARDKILAKAREQGMAVSDDMPDSEVWQLIFMPGFSTAEVVTDLSGRGVGMDVVRRNISAIGGRIDIESLAGHGTRITIRLPLTLAILDGMIVAAGTVHYVIPLTYIIESLQPKADDIRSMRGSQRTVIRVRGEYLTLLSLHSLLNLEGEPPVPWQAIVLILEAEGRKFALLVDDLIGQQQVVIKSLEQNFRRIDGITGATIMGDGSVALILDVDALPRLASHGELVNESCE</sequence>
<evidence type="ECO:0000256" key="1">
    <source>
        <dbReference type="ARBA" id="ARBA00000085"/>
    </source>
</evidence>
<feature type="modified residue" description="Phosphohistidine" evidence="12">
    <location>
        <position position="48"/>
    </location>
</feature>
<dbReference type="GO" id="GO:0006935">
    <property type="term" value="P:chemotaxis"/>
    <property type="evidence" value="ECO:0007669"/>
    <property type="project" value="UniProtKB-KW"/>
</dbReference>
<evidence type="ECO:0000256" key="8">
    <source>
        <dbReference type="ARBA" id="ARBA00022777"/>
    </source>
</evidence>
<dbReference type="InterPro" id="IPR036890">
    <property type="entry name" value="HATPase_C_sf"/>
</dbReference>
<evidence type="ECO:0000259" key="16">
    <source>
        <dbReference type="PROSITE" id="PS50894"/>
    </source>
</evidence>
<dbReference type="CDD" id="cd00731">
    <property type="entry name" value="CheA_reg"/>
    <property type="match status" value="1"/>
</dbReference>
<keyword evidence="5 12" id="KW-0597">Phosphoprotein</keyword>
<dbReference type="CDD" id="cd00088">
    <property type="entry name" value="HPT"/>
    <property type="match status" value="1"/>
</dbReference>
<dbReference type="InterPro" id="IPR008207">
    <property type="entry name" value="Sig_transdc_His_kin_Hpt_dom"/>
</dbReference>
<evidence type="ECO:0000256" key="2">
    <source>
        <dbReference type="ARBA" id="ARBA00012438"/>
    </source>
</evidence>
<dbReference type="SMART" id="SM01231">
    <property type="entry name" value="H-kinase_dim"/>
    <property type="match status" value="1"/>
</dbReference>
<dbReference type="Pfam" id="PF02518">
    <property type="entry name" value="HATPase_c"/>
    <property type="match status" value="1"/>
</dbReference>
<evidence type="ECO:0000259" key="14">
    <source>
        <dbReference type="PROSITE" id="PS50109"/>
    </source>
</evidence>
<organism evidence="17 18">
    <name type="scientific">Pseudomonas fluvialis</name>
    <dbReference type="NCBI Taxonomy" id="1793966"/>
    <lineage>
        <taxon>Bacteria</taxon>
        <taxon>Pseudomonadati</taxon>
        <taxon>Pseudomonadota</taxon>
        <taxon>Gammaproteobacteria</taxon>
        <taxon>Pseudomonadales</taxon>
        <taxon>Pseudomonadaceae</taxon>
        <taxon>Pseudomonas</taxon>
    </lineage>
</organism>
<name>A0A7X0BX84_9PSED</name>
<dbReference type="InterPro" id="IPR002545">
    <property type="entry name" value="CheW-lke_dom"/>
</dbReference>
<dbReference type="InterPro" id="IPR037006">
    <property type="entry name" value="CheA-like_homodim_sf"/>
</dbReference>
<feature type="region of interest" description="Disordered" evidence="13">
    <location>
        <begin position="250"/>
        <end position="298"/>
    </location>
</feature>
<keyword evidence="9" id="KW-0067">ATP-binding</keyword>
<dbReference type="Proteomes" id="UP000557193">
    <property type="component" value="Unassembled WGS sequence"/>
</dbReference>
<dbReference type="InterPro" id="IPR036061">
    <property type="entry name" value="CheW-like_dom_sf"/>
</dbReference>
<dbReference type="Pfam" id="PF02895">
    <property type="entry name" value="H-kinase_dim"/>
    <property type="match status" value="1"/>
</dbReference>
<accession>A0A7X0BX84</accession>
<dbReference type="Gene3D" id="1.10.287.560">
    <property type="entry name" value="Histidine kinase CheA-like, homodimeric domain"/>
    <property type="match status" value="1"/>
</dbReference>
<dbReference type="PRINTS" id="PR00344">
    <property type="entry name" value="BCTRLSENSOR"/>
</dbReference>
<dbReference type="InterPro" id="IPR036097">
    <property type="entry name" value="HisK_dim/P_sf"/>
</dbReference>
<evidence type="ECO:0000313" key="17">
    <source>
        <dbReference type="EMBL" id="MBB6342719.1"/>
    </source>
</evidence>